<feature type="region of interest" description="Disordered" evidence="1">
    <location>
        <begin position="1"/>
        <end position="51"/>
    </location>
</feature>
<dbReference type="EMBL" id="JACHJB010000002">
    <property type="protein sequence ID" value="MBB6349277.1"/>
    <property type="molecule type" value="Genomic_DNA"/>
</dbReference>
<dbReference type="InterPro" id="IPR012551">
    <property type="entry name" value="DUF1707_SHOCT-like"/>
</dbReference>
<keyword evidence="2" id="KW-1133">Transmembrane helix</keyword>
<protein>
    <recommendedName>
        <fullName evidence="3">DUF1707 domain-containing protein</fullName>
    </recommendedName>
</protein>
<gene>
    <name evidence="4" type="ORF">FHU36_005822</name>
</gene>
<dbReference type="PANTHER" id="PTHR40763:SF5">
    <property type="entry name" value="MEMBRANE PROTEIN"/>
    <property type="match status" value="1"/>
</dbReference>
<keyword evidence="2" id="KW-0812">Transmembrane</keyword>
<dbReference type="RefSeq" id="WP_185086879.1">
    <property type="nucleotide sequence ID" value="NZ_JACHJB010000002.1"/>
</dbReference>
<dbReference type="PANTHER" id="PTHR40763">
    <property type="entry name" value="MEMBRANE PROTEIN-RELATED"/>
    <property type="match status" value="1"/>
</dbReference>
<accession>A0A7X0EYL4</accession>
<evidence type="ECO:0000313" key="4">
    <source>
        <dbReference type="EMBL" id="MBB6349277.1"/>
    </source>
</evidence>
<feature type="compositionally biased region" description="Basic and acidic residues" evidence="1">
    <location>
        <begin position="10"/>
        <end position="51"/>
    </location>
</feature>
<comment type="caution">
    <text evidence="4">The sequence shown here is derived from an EMBL/GenBank/DDBJ whole genome shotgun (WGS) entry which is preliminary data.</text>
</comment>
<feature type="transmembrane region" description="Helical" evidence="2">
    <location>
        <begin position="158"/>
        <end position="191"/>
    </location>
</feature>
<evidence type="ECO:0000313" key="5">
    <source>
        <dbReference type="Proteomes" id="UP000583800"/>
    </source>
</evidence>
<organism evidence="4 5">
    <name type="scientific">Nonomuraea muscovyensis</name>
    <dbReference type="NCBI Taxonomy" id="1124761"/>
    <lineage>
        <taxon>Bacteria</taxon>
        <taxon>Bacillati</taxon>
        <taxon>Actinomycetota</taxon>
        <taxon>Actinomycetes</taxon>
        <taxon>Streptosporangiales</taxon>
        <taxon>Streptosporangiaceae</taxon>
        <taxon>Nonomuraea</taxon>
    </lineage>
</organism>
<dbReference type="Proteomes" id="UP000583800">
    <property type="component" value="Unassembled WGS sequence"/>
</dbReference>
<proteinExistence type="predicted"/>
<sequence length="202" mass="22578">MTGATTGNRSAEEESHMDPDHHGIGEERRTGPAGHRDRDPRPDPGELRIGDAEREQTMADLREHFALGRLDHAELDERLDRTLAARTARDLAEVTADLPGPGYRPGHHEPVAPGPGDWRAAVNAHRHQMEAMRRHHPRRGPHGHGPHPHGPHRHGGPWLPILFGMMFVGMVAGGWGVVKVLFVIWLGAMVFSMLRRRFHHRG</sequence>
<feature type="domain" description="DUF1707" evidence="3">
    <location>
        <begin position="47"/>
        <end position="99"/>
    </location>
</feature>
<reference evidence="4 5" key="1">
    <citation type="submission" date="2020-08" db="EMBL/GenBank/DDBJ databases">
        <title>Sequencing the genomes of 1000 actinobacteria strains.</title>
        <authorList>
            <person name="Klenk H.-P."/>
        </authorList>
    </citation>
    <scope>NUCLEOTIDE SEQUENCE [LARGE SCALE GENOMIC DNA]</scope>
    <source>
        <strain evidence="4 5">DSM 45913</strain>
    </source>
</reference>
<keyword evidence="2" id="KW-0472">Membrane</keyword>
<evidence type="ECO:0000256" key="1">
    <source>
        <dbReference type="SAM" id="MobiDB-lite"/>
    </source>
</evidence>
<keyword evidence="5" id="KW-1185">Reference proteome</keyword>
<dbReference type="Pfam" id="PF08044">
    <property type="entry name" value="DUF1707"/>
    <property type="match status" value="1"/>
</dbReference>
<evidence type="ECO:0000259" key="3">
    <source>
        <dbReference type="Pfam" id="PF08044"/>
    </source>
</evidence>
<evidence type="ECO:0000256" key="2">
    <source>
        <dbReference type="SAM" id="Phobius"/>
    </source>
</evidence>
<dbReference type="AlphaFoldDB" id="A0A7X0EYL4"/>
<name>A0A7X0EYL4_9ACTN</name>